<dbReference type="AlphaFoldDB" id="A0A6L6WTF8"/>
<gene>
    <name evidence="1" type="ORF">GPA10_09375</name>
</gene>
<evidence type="ECO:0000313" key="2">
    <source>
        <dbReference type="Proteomes" id="UP000483802"/>
    </source>
</evidence>
<accession>A0A6L6WTF8</accession>
<reference evidence="1 2" key="1">
    <citation type="submission" date="2019-11" db="EMBL/GenBank/DDBJ databases">
        <title>Streptomyces typhae sp. nov., a novel endophytic actinomycete isolated from the root of cattail pollen (Typha angustifolia L.).</title>
        <authorList>
            <person name="Peng C."/>
        </authorList>
    </citation>
    <scope>NUCLEOTIDE SEQUENCE [LARGE SCALE GENOMIC DNA]</scope>
    <source>
        <strain evidence="2">p1417</strain>
    </source>
</reference>
<dbReference type="RefSeq" id="WP_157165072.1">
    <property type="nucleotide sequence ID" value="NZ_WPNZ01000004.1"/>
</dbReference>
<sequence length="53" mass="6262">MFSTQAARRRYEACTAHLRRCSQCHHDTRCTIGAALVRAYLRQTRRSRDPQRV</sequence>
<dbReference type="EMBL" id="WPNZ01000004">
    <property type="protein sequence ID" value="MVO84967.1"/>
    <property type="molecule type" value="Genomic_DNA"/>
</dbReference>
<comment type="caution">
    <text evidence="1">The sequence shown here is derived from an EMBL/GenBank/DDBJ whole genome shotgun (WGS) entry which is preliminary data.</text>
</comment>
<keyword evidence="2" id="KW-1185">Reference proteome</keyword>
<proteinExistence type="predicted"/>
<dbReference type="Proteomes" id="UP000483802">
    <property type="component" value="Unassembled WGS sequence"/>
</dbReference>
<protein>
    <submittedName>
        <fullName evidence="1">Uncharacterized protein</fullName>
    </submittedName>
</protein>
<organism evidence="1 2">
    <name type="scientific">Streptomyces typhae</name>
    <dbReference type="NCBI Taxonomy" id="2681492"/>
    <lineage>
        <taxon>Bacteria</taxon>
        <taxon>Bacillati</taxon>
        <taxon>Actinomycetota</taxon>
        <taxon>Actinomycetes</taxon>
        <taxon>Kitasatosporales</taxon>
        <taxon>Streptomycetaceae</taxon>
        <taxon>Streptomyces</taxon>
    </lineage>
</organism>
<evidence type="ECO:0000313" key="1">
    <source>
        <dbReference type="EMBL" id="MVO84967.1"/>
    </source>
</evidence>
<name>A0A6L6WTF8_9ACTN</name>